<keyword evidence="1" id="KW-0812">Transmembrane</keyword>
<evidence type="ECO:0000313" key="3">
    <source>
        <dbReference type="Proteomes" id="UP000005950"/>
    </source>
</evidence>
<reference evidence="2 3" key="2">
    <citation type="submission" date="2009-02" db="EMBL/GenBank/DDBJ databases">
        <title>Draft genome sequence of Holdemania filiformis DSM 12042.</title>
        <authorList>
            <person name="Sudarsanam P."/>
            <person name="Ley R."/>
            <person name="Guruge J."/>
            <person name="Turnbaugh P.J."/>
            <person name="Mahowald M."/>
            <person name="Liep D."/>
            <person name="Gordon J."/>
        </authorList>
    </citation>
    <scope>NUCLEOTIDE SEQUENCE [LARGE SCALE GENOMIC DNA]</scope>
    <source>
        <strain evidence="2 3">DSM 12042</strain>
    </source>
</reference>
<dbReference type="Proteomes" id="UP000005950">
    <property type="component" value="Unassembled WGS sequence"/>
</dbReference>
<dbReference type="HOGENOM" id="CLU_3252600_0_0_9"/>
<accession>B9Y8B1</accession>
<sequence>MPAVKLFLKYFFTDVDQRLSVIFLFCEIYPFSFLHSVPIMIE</sequence>
<evidence type="ECO:0000313" key="2">
    <source>
        <dbReference type="EMBL" id="EEF67769.1"/>
    </source>
</evidence>
<protein>
    <submittedName>
        <fullName evidence="2">Uncharacterized protein</fullName>
    </submittedName>
</protein>
<organism evidence="2 3">
    <name type="scientific">Holdemania filiformis DSM 12042</name>
    <dbReference type="NCBI Taxonomy" id="545696"/>
    <lineage>
        <taxon>Bacteria</taxon>
        <taxon>Bacillati</taxon>
        <taxon>Bacillota</taxon>
        <taxon>Erysipelotrichia</taxon>
        <taxon>Erysipelotrichales</taxon>
        <taxon>Erysipelotrichaceae</taxon>
        <taxon>Holdemania</taxon>
    </lineage>
</organism>
<dbReference type="EMBL" id="ACCF01000117">
    <property type="protein sequence ID" value="EEF67769.1"/>
    <property type="molecule type" value="Genomic_DNA"/>
</dbReference>
<keyword evidence="1" id="KW-0472">Membrane</keyword>
<comment type="caution">
    <text evidence="2">The sequence shown here is derived from an EMBL/GenBank/DDBJ whole genome shotgun (WGS) entry which is preliminary data.</text>
</comment>
<gene>
    <name evidence="2" type="ORF">HOLDEFILI_02058</name>
</gene>
<dbReference type="STRING" id="545696.HOLDEFILI_02058"/>
<keyword evidence="1" id="KW-1133">Transmembrane helix</keyword>
<dbReference type="AlphaFoldDB" id="B9Y8B1"/>
<proteinExistence type="predicted"/>
<evidence type="ECO:0000256" key="1">
    <source>
        <dbReference type="SAM" id="Phobius"/>
    </source>
</evidence>
<reference evidence="2 3" key="1">
    <citation type="submission" date="2008-12" db="EMBL/GenBank/DDBJ databases">
        <authorList>
            <person name="Fulton L."/>
            <person name="Clifton S."/>
            <person name="Fulton B."/>
            <person name="Xu J."/>
            <person name="Minx P."/>
            <person name="Pepin K.H."/>
            <person name="Johnson M."/>
            <person name="Bhonagiri V."/>
            <person name="Nash W.E."/>
            <person name="Mardis E.R."/>
            <person name="Wilson R.K."/>
        </authorList>
    </citation>
    <scope>NUCLEOTIDE SEQUENCE [LARGE SCALE GENOMIC DNA]</scope>
    <source>
        <strain evidence="2 3">DSM 12042</strain>
    </source>
</reference>
<feature type="transmembrane region" description="Helical" evidence="1">
    <location>
        <begin position="21"/>
        <end position="41"/>
    </location>
</feature>
<name>B9Y8B1_9FIRM</name>